<evidence type="ECO:0000313" key="3">
    <source>
        <dbReference type="EMBL" id="MDN3564306.1"/>
    </source>
</evidence>
<organism evidence="3 4">
    <name type="scientific">Paeniroseomonas aquatica</name>
    <dbReference type="NCBI Taxonomy" id="373043"/>
    <lineage>
        <taxon>Bacteria</taxon>
        <taxon>Pseudomonadati</taxon>
        <taxon>Pseudomonadota</taxon>
        <taxon>Alphaproteobacteria</taxon>
        <taxon>Acetobacterales</taxon>
        <taxon>Acetobacteraceae</taxon>
        <taxon>Paeniroseomonas</taxon>
    </lineage>
</organism>
<dbReference type="InterPro" id="IPR037069">
    <property type="entry name" value="AcylCoA_DH/ox_N_sf"/>
</dbReference>
<feature type="domain" description="Acyl-CoA dehydrogenase/oxidase N-terminal" evidence="2">
    <location>
        <begin position="11"/>
        <end position="117"/>
    </location>
</feature>
<feature type="non-terminal residue" evidence="3">
    <location>
        <position position="317"/>
    </location>
</feature>
<proteinExistence type="predicted"/>
<evidence type="ECO:0000313" key="4">
    <source>
        <dbReference type="Proteomes" id="UP001529369"/>
    </source>
</evidence>
<keyword evidence="1" id="KW-0560">Oxidoreductase</keyword>
<reference evidence="4" key="1">
    <citation type="journal article" date="2019" name="Int. J. Syst. Evol. Microbiol.">
        <title>The Global Catalogue of Microorganisms (GCM) 10K type strain sequencing project: providing services to taxonomists for standard genome sequencing and annotation.</title>
        <authorList>
            <consortium name="The Broad Institute Genomics Platform"/>
            <consortium name="The Broad Institute Genome Sequencing Center for Infectious Disease"/>
            <person name="Wu L."/>
            <person name="Ma J."/>
        </authorList>
    </citation>
    <scope>NUCLEOTIDE SEQUENCE [LARGE SCALE GENOMIC DNA]</scope>
    <source>
        <strain evidence="4">CECT 7131</strain>
    </source>
</reference>
<dbReference type="InterPro" id="IPR013786">
    <property type="entry name" value="AcylCoA_DH/ox_N"/>
</dbReference>
<keyword evidence="4" id="KW-1185">Reference proteome</keyword>
<dbReference type="PANTHER" id="PTHR43292">
    <property type="entry name" value="ACYL-COA DEHYDROGENASE"/>
    <property type="match status" value="1"/>
</dbReference>
<name>A0ABT8A3N7_9PROT</name>
<dbReference type="Pfam" id="PF02771">
    <property type="entry name" value="Acyl-CoA_dh_N"/>
    <property type="match status" value="1"/>
</dbReference>
<evidence type="ECO:0000256" key="1">
    <source>
        <dbReference type="ARBA" id="ARBA00023002"/>
    </source>
</evidence>
<dbReference type="InterPro" id="IPR052161">
    <property type="entry name" value="Mycobact_Acyl-CoA_DH"/>
</dbReference>
<dbReference type="RefSeq" id="WP_290316101.1">
    <property type="nucleotide sequence ID" value="NZ_JAUFPN010000074.1"/>
</dbReference>
<dbReference type="EMBL" id="JAUFPN010000074">
    <property type="protein sequence ID" value="MDN3564306.1"/>
    <property type="molecule type" value="Genomic_DNA"/>
</dbReference>
<gene>
    <name evidence="3" type="ORF">QWZ14_07990</name>
</gene>
<dbReference type="Gene3D" id="2.40.110.10">
    <property type="entry name" value="Butyryl-CoA Dehydrogenase, subunit A, domain 2"/>
    <property type="match status" value="1"/>
</dbReference>
<dbReference type="PANTHER" id="PTHR43292:SF4">
    <property type="entry name" value="ACYL-COA DEHYDROGENASE FADE34"/>
    <property type="match status" value="1"/>
</dbReference>
<sequence>MAEADATDGPLRRDLRRFLAAEIGRGLWDPGAGSFGPGDAGFATRLGARGYIGTDWPRACGGLGGSRLDRQVIAEELLAHGAPLRAHWVAERLVGPLLLGFGTPAQQQELLPRIAAGRLGFCLGIEEAERTAEPAATETRALPVPGGWRITGRKSPVADAAEAQRMLLLARTRAPEAVAADRLAGFGLFLVDLALPGITRLPMAAAEEAAALPGAVVLDGVFLAADRLVGGAEDGLPAWKAVVEAALGGPECWMRDWPLLAGLAGVVADPAAEAALGRLVAEAFALHQLGLDRAGEEPKRWRAALALLGAVQAAALA</sequence>
<dbReference type="InterPro" id="IPR009100">
    <property type="entry name" value="AcylCoA_DH/oxidase_NM_dom_sf"/>
</dbReference>
<evidence type="ECO:0000259" key="2">
    <source>
        <dbReference type="Pfam" id="PF02771"/>
    </source>
</evidence>
<dbReference type="Gene3D" id="1.10.540.10">
    <property type="entry name" value="Acyl-CoA dehydrogenase/oxidase, N-terminal domain"/>
    <property type="match status" value="1"/>
</dbReference>
<dbReference type="SUPFAM" id="SSF56645">
    <property type="entry name" value="Acyl-CoA dehydrogenase NM domain-like"/>
    <property type="match status" value="1"/>
</dbReference>
<comment type="caution">
    <text evidence="3">The sequence shown here is derived from an EMBL/GenBank/DDBJ whole genome shotgun (WGS) entry which is preliminary data.</text>
</comment>
<protein>
    <submittedName>
        <fullName evidence="3">Acyl-CoA dehydrogenase family protein</fullName>
    </submittedName>
</protein>
<accession>A0ABT8A3N7</accession>
<dbReference type="Proteomes" id="UP001529369">
    <property type="component" value="Unassembled WGS sequence"/>
</dbReference>
<dbReference type="InterPro" id="IPR046373">
    <property type="entry name" value="Acyl-CoA_Oxase/DH_mid-dom_sf"/>
</dbReference>